<dbReference type="InterPro" id="IPR051038">
    <property type="entry name" value="RMT2/GAMT_Mtase"/>
</dbReference>
<reference evidence="1" key="1">
    <citation type="journal article" date="2021" name="Microb. Physiol.">
        <title>Proteogenomic Insights into the Physiology of Marine, Sulfate-Reducing, Filamentous Desulfonema limicola and Desulfonema magnum.</title>
        <authorList>
            <person name="Schnaars V."/>
            <person name="Wohlbrand L."/>
            <person name="Scheve S."/>
            <person name="Hinrichs C."/>
            <person name="Reinhardt R."/>
            <person name="Rabus R."/>
        </authorList>
    </citation>
    <scope>NUCLEOTIDE SEQUENCE</scope>
    <source>
        <strain evidence="1">4be13</strain>
    </source>
</reference>
<dbReference type="Proteomes" id="UP000663722">
    <property type="component" value="Chromosome"/>
</dbReference>
<name>A0A975GS35_9BACT</name>
<dbReference type="AlphaFoldDB" id="A0A975GS35"/>
<keyword evidence="2" id="KW-1185">Reference proteome</keyword>
<dbReference type="CDD" id="cd02440">
    <property type="entry name" value="AdoMet_MTases"/>
    <property type="match status" value="1"/>
</dbReference>
<dbReference type="KEGG" id="dmm:dnm_076910"/>
<dbReference type="RefSeq" id="WP_207679324.1">
    <property type="nucleotide sequence ID" value="NZ_CP061800.1"/>
</dbReference>
<dbReference type="Gene3D" id="3.40.50.150">
    <property type="entry name" value="Vaccinia Virus protein VP39"/>
    <property type="match status" value="1"/>
</dbReference>
<dbReference type="EMBL" id="CP061800">
    <property type="protein sequence ID" value="QTA91619.1"/>
    <property type="molecule type" value="Genomic_DNA"/>
</dbReference>
<evidence type="ECO:0000313" key="2">
    <source>
        <dbReference type="Proteomes" id="UP000663722"/>
    </source>
</evidence>
<dbReference type="InterPro" id="IPR029063">
    <property type="entry name" value="SAM-dependent_MTases_sf"/>
</dbReference>
<accession>A0A975GS35</accession>
<protein>
    <submittedName>
        <fullName evidence="1">SAM-dependent methyltransferase domain-containing protein</fullName>
    </submittedName>
</protein>
<dbReference type="GO" id="GO:0032259">
    <property type="term" value="P:methylation"/>
    <property type="evidence" value="ECO:0007669"/>
    <property type="project" value="UniProtKB-KW"/>
</dbReference>
<proteinExistence type="predicted"/>
<sequence>MKSEPVAEWDKKEAEYLQDRLLIGGHQVMMSWEKPYMHKLAQMLCSHTSGNILEIGFGMAISASEIQRSGVRSHTIIEPHPEVFKRALAWKNEYSDSEIILFNDYWQNITDKLQQYDGIFFDTYSDTDEETDRKRFHFFQMASEKLLKPGGALTFYYLKPQLEPTYQDQLFRYFSKIYIERLDITPPHDCDYAYFIENHTVCVLAVK</sequence>
<keyword evidence="1" id="KW-0808">Transferase</keyword>
<gene>
    <name evidence="1" type="ORF">dnm_076910</name>
</gene>
<dbReference type="GO" id="GO:0005737">
    <property type="term" value="C:cytoplasm"/>
    <property type="evidence" value="ECO:0007669"/>
    <property type="project" value="TreeGrafter"/>
</dbReference>
<dbReference type="PANTHER" id="PTHR32379">
    <property type="entry name" value="GUANIDINOACETATE N-METHYLTRANSFERASE"/>
    <property type="match status" value="1"/>
</dbReference>
<dbReference type="SUPFAM" id="SSF53335">
    <property type="entry name" value="S-adenosyl-L-methionine-dependent methyltransferases"/>
    <property type="match status" value="1"/>
</dbReference>
<keyword evidence="1" id="KW-0489">Methyltransferase</keyword>
<evidence type="ECO:0000313" key="1">
    <source>
        <dbReference type="EMBL" id="QTA91619.1"/>
    </source>
</evidence>
<dbReference type="GO" id="GO:0006601">
    <property type="term" value="P:creatine biosynthetic process"/>
    <property type="evidence" value="ECO:0007669"/>
    <property type="project" value="TreeGrafter"/>
</dbReference>
<dbReference type="PANTHER" id="PTHR32379:SF1">
    <property type="entry name" value="GUANIDINOACETATE N-METHYLTRANSFERASE"/>
    <property type="match status" value="1"/>
</dbReference>
<dbReference type="GO" id="GO:0030731">
    <property type="term" value="F:guanidinoacetate N-methyltransferase activity"/>
    <property type="evidence" value="ECO:0007669"/>
    <property type="project" value="TreeGrafter"/>
</dbReference>
<organism evidence="1 2">
    <name type="scientific">Desulfonema magnum</name>
    <dbReference type="NCBI Taxonomy" id="45655"/>
    <lineage>
        <taxon>Bacteria</taxon>
        <taxon>Pseudomonadati</taxon>
        <taxon>Thermodesulfobacteriota</taxon>
        <taxon>Desulfobacteria</taxon>
        <taxon>Desulfobacterales</taxon>
        <taxon>Desulfococcaceae</taxon>
        <taxon>Desulfonema</taxon>
    </lineage>
</organism>